<dbReference type="Proteomes" id="UP000429980">
    <property type="component" value="Unassembled WGS sequence"/>
</dbReference>
<evidence type="ECO:0000256" key="1">
    <source>
        <dbReference type="PROSITE-ProRule" id="PRU00169"/>
    </source>
</evidence>
<dbReference type="InterPro" id="IPR001789">
    <property type="entry name" value="Sig_transdc_resp-reg_receiver"/>
</dbReference>
<evidence type="ECO:0000259" key="2">
    <source>
        <dbReference type="PROSITE" id="PS50110"/>
    </source>
</evidence>
<evidence type="ECO:0000313" key="6">
    <source>
        <dbReference type="Proteomes" id="UP000429980"/>
    </source>
</evidence>
<dbReference type="SMART" id="SM00448">
    <property type="entry name" value="REC"/>
    <property type="match status" value="1"/>
</dbReference>
<proteinExistence type="predicted"/>
<dbReference type="EMBL" id="JARAFO010000030">
    <property type="protein sequence ID" value="MDE1452880.1"/>
    <property type="molecule type" value="Genomic_DNA"/>
</dbReference>
<gene>
    <name evidence="5" type="ORF">CHCC15381_1269</name>
    <name evidence="4" type="ORF">PVN32_11935</name>
</gene>
<dbReference type="PANTHER" id="PTHR37299:SF1">
    <property type="entry name" value="STAGE 0 SPORULATION PROTEIN A HOMOLOG"/>
    <property type="match status" value="1"/>
</dbReference>
<reference evidence="5 6" key="1">
    <citation type="submission" date="2019-06" db="EMBL/GenBank/DDBJ databases">
        <title>Genome sequence analysis of &gt;100 Bacillus licheniformis strains suggests intrinsic resistance to this species.</title>
        <authorList>
            <person name="Wels M."/>
            <person name="Siezen R.J."/>
            <person name="Johansen E."/>
            <person name="Stuer-Lauridsen B."/>
            <person name="Bjerre K."/>
            <person name="Nielsen B.K.K."/>
        </authorList>
    </citation>
    <scope>NUCLEOTIDE SEQUENCE [LARGE SCALE GENOMIC DNA]</scope>
    <source>
        <strain evidence="5 6">BAC-15381</strain>
    </source>
</reference>
<evidence type="ECO:0000313" key="7">
    <source>
        <dbReference type="Proteomes" id="UP001216709"/>
    </source>
</evidence>
<dbReference type="CDD" id="cd00156">
    <property type="entry name" value="REC"/>
    <property type="match status" value="1"/>
</dbReference>
<evidence type="ECO:0000313" key="5">
    <source>
        <dbReference type="EMBL" id="TWL38053.1"/>
    </source>
</evidence>
<dbReference type="Pfam" id="PF04397">
    <property type="entry name" value="LytTR"/>
    <property type="match status" value="1"/>
</dbReference>
<dbReference type="SMART" id="SM00850">
    <property type="entry name" value="LytTR"/>
    <property type="match status" value="1"/>
</dbReference>
<keyword evidence="6" id="KW-1185">Reference proteome</keyword>
<evidence type="ECO:0000259" key="3">
    <source>
        <dbReference type="PROSITE" id="PS50930"/>
    </source>
</evidence>
<evidence type="ECO:0000313" key="4">
    <source>
        <dbReference type="EMBL" id="MDE1452880.1"/>
    </source>
</evidence>
<keyword evidence="1" id="KW-0597">Phosphoprotein</keyword>
<dbReference type="PROSITE" id="PS50110">
    <property type="entry name" value="RESPONSE_REGULATORY"/>
    <property type="match status" value="1"/>
</dbReference>
<organism evidence="4 7">
    <name type="scientific">Bacillus paralicheniformis</name>
    <dbReference type="NCBI Taxonomy" id="1648923"/>
    <lineage>
        <taxon>Bacteria</taxon>
        <taxon>Bacillati</taxon>
        <taxon>Bacillota</taxon>
        <taxon>Bacilli</taxon>
        <taxon>Bacillales</taxon>
        <taxon>Bacillaceae</taxon>
        <taxon>Bacillus</taxon>
    </lineage>
</organism>
<protein>
    <submittedName>
        <fullName evidence="4">LytTR family DNA-binding domain-containing protein</fullName>
    </submittedName>
    <submittedName>
        <fullName evidence="5">Transcriptional regulatory protein YpdB</fullName>
    </submittedName>
</protein>
<dbReference type="InterPro" id="IPR046947">
    <property type="entry name" value="LytR-like"/>
</dbReference>
<dbReference type="InterPro" id="IPR007492">
    <property type="entry name" value="LytTR_DNA-bd_dom"/>
</dbReference>
<name>A0AAW6KB38_9BACI</name>
<dbReference type="Gene3D" id="3.40.50.2300">
    <property type="match status" value="1"/>
</dbReference>
<dbReference type="GO" id="GO:0003677">
    <property type="term" value="F:DNA binding"/>
    <property type="evidence" value="ECO:0007669"/>
    <property type="project" value="UniProtKB-KW"/>
</dbReference>
<dbReference type="SUPFAM" id="SSF52172">
    <property type="entry name" value="CheY-like"/>
    <property type="match status" value="1"/>
</dbReference>
<dbReference type="Gene3D" id="2.40.50.1020">
    <property type="entry name" value="LytTr DNA-binding domain"/>
    <property type="match status" value="1"/>
</dbReference>
<accession>A0AAW6KB38</accession>
<feature type="domain" description="Response regulatory" evidence="2">
    <location>
        <begin position="4"/>
        <end position="119"/>
    </location>
</feature>
<dbReference type="PROSITE" id="PS50930">
    <property type="entry name" value="HTH_LYTTR"/>
    <property type="match status" value="1"/>
</dbReference>
<reference evidence="4" key="2">
    <citation type="submission" date="2022-12" db="EMBL/GenBank/DDBJ databases">
        <title>Draft Genome Sequences of Bacillus licheniformis and Bacillus paralicheniformis strains isolated from Irish skim milk powders.</title>
        <authorList>
            <person name="Lourenco A."/>
            <person name="Li F."/>
            <person name="Geraldine D."/>
            <person name="Tobin J.T."/>
            <person name="Butler F."/>
            <person name="Jordan K."/>
            <person name="Obrien T."/>
        </authorList>
    </citation>
    <scope>NUCLEOTIDE SEQUENCE</scope>
    <source>
        <strain evidence="4">3370</strain>
    </source>
</reference>
<dbReference type="Proteomes" id="UP001216709">
    <property type="component" value="Unassembled WGS sequence"/>
</dbReference>
<dbReference type="GO" id="GO:0000156">
    <property type="term" value="F:phosphorelay response regulator activity"/>
    <property type="evidence" value="ECO:0007669"/>
    <property type="project" value="InterPro"/>
</dbReference>
<keyword evidence="4" id="KW-0238">DNA-binding</keyword>
<feature type="modified residue" description="4-aspartylphosphate" evidence="1">
    <location>
        <position position="56"/>
    </location>
</feature>
<dbReference type="AlphaFoldDB" id="A0AAW6KB38"/>
<dbReference type="InterPro" id="IPR011006">
    <property type="entry name" value="CheY-like_superfamily"/>
</dbReference>
<comment type="caution">
    <text evidence="4">The sequence shown here is derived from an EMBL/GenBank/DDBJ whole genome shotgun (WGS) entry which is preliminary data.</text>
</comment>
<dbReference type="Pfam" id="PF00072">
    <property type="entry name" value="Response_reg"/>
    <property type="match status" value="1"/>
</dbReference>
<feature type="domain" description="HTH LytTR-type" evidence="3">
    <location>
        <begin position="132"/>
        <end position="239"/>
    </location>
</feature>
<dbReference type="EMBL" id="NILF01000041">
    <property type="protein sequence ID" value="TWL38053.1"/>
    <property type="molecule type" value="Genomic_DNA"/>
</dbReference>
<dbReference type="RefSeq" id="WP_006640359.1">
    <property type="nucleotide sequence ID" value="NZ_AP025339.1"/>
</dbReference>
<dbReference type="GeneID" id="92851184"/>
<dbReference type="PANTHER" id="PTHR37299">
    <property type="entry name" value="TRANSCRIPTIONAL REGULATOR-RELATED"/>
    <property type="match status" value="1"/>
</dbReference>
<sequence>MTVRICVIDDDQDILDFFKEVSDSISHARFELITREISELISHLESVNEVDLVIIDINLKQSSGFDLAEYLKEYYPSISIMFMSSYTEYALDGYKFYPIDFLVKPINILRLKSAVELLRNHKAFSKRNNKKIGISSSGKIHLVDVDSILYIEKVGRKSCINLENGKIIKSSQCLMTLEEMLKGSNFFRTHQSFLVPLDKIEEIIQDTYMKSYNLKIKNCKKIINVSRNKYRELKELLTAVI</sequence>